<accession>A0A1D3D384</accession>
<dbReference type="InParanoid" id="A0A1D3D384"/>
<proteinExistence type="predicted"/>
<protein>
    <submittedName>
        <fullName evidence="1">Uncharacterized protein</fullName>
    </submittedName>
</protein>
<sequence length="135" mass="14608">MLLHEPPARPLKSSCPFLLTAVVVDAVPTPFLQEAPSSSLPTIPREAYKDAEMVFRVALVLLMLSLAPPPQLLRLPSCRRAMRMWLARCTRVGMSAMCVSSPFRSQLLSLLLPHVCKAEGVASAATAAAPYLTGH</sequence>
<organism evidence="1 2">
    <name type="scientific">Cyclospora cayetanensis</name>
    <dbReference type="NCBI Taxonomy" id="88456"/>
    <lineage>
        <taxon>Eukaryota</taxon>
        <taxon>Sar</taxon>
        <taxon>Alveolata</taxon>
        <taxon>Apicomplexa</taxon>
        <taxon>Conoidasida</taxon>
        <taxon>Coccidia</taxon>
        <taxon>Eucoccidiorida</taxon>
        <taxon>Eimeriorina</taxon>
        <taxon>Eimeriidae</taxon>
        <taxon>Cyclospora</taxon>
    </lineage>
</organism>
<dbReference type="Proteomes" id="UP000095192">
    <property type="component" value="Unassembled WGS sequence"/>
</dbReference>
<name>A0A1D3D384_9EIME</name>
<dbReference type="VEuPathDB" id="ToxoDB:cyc_06886"/>
<evidence type="ECO:0000313" key="2">
    <source>
        <dbReference type="Proteomes" id="UP000095192"/>
    </source>
</evidence>
<reference evidence="1 2" key="1">
    <citation type="journal article" date="2016" name="BMC Genomics">
        <title>Comparative genomics reveals Cyclospora cayetanensis possesses coccidia-like metabolism and invasion components but unique surface antigens.</title>
        <authorList>
            <person name="Liu S."/>
            <person name="Wang L."/>
            <person name="Zheng H."/>
            <person name="Xu Z."/>
            <person name="Roellig D.M."/>
            <person name="Li N."/>
            <person name="Frace M.A."/>
            <person name="Tang K."/>
            <person name="Arrowood M.J."/>
            <person name="Moss D.M."/>
            <person name="Zhang L."/>
            <person name="Feng Y."/>
            <person name="Xiao L."/>
        </authorList>
    </citation>
    <scope>NUCLEOTIDE SEQUENCE [LARGE SCALE GENOMIC DNA]</scope>
    <source>
        <strain evidence="1 2">CHN_HEN01</strain>
    </source>
</reference>
<dbReference type="AlphaFoldDB" id="A0A1D3D384"/>
<comment type="caution">
    <text evidence="1">The sequence shown here is derived from an EMBL/GenBank/DDBJ whole genome shotgun (WGS) entry which is preliminary data.</text>
</comment>
<gene>
    <name evidence="1" type="ORF">cyc_06886</name>
</gene>
<dbReference type="EMBL" id="JROU02000932">
    <property type="protein sequence ID" value="OEH77902.1"/>
    <property type="molecule type" value="Genomic_DNA"/>
</dbReference>
<keyword evidence="2" id="KW-1185">Reference proteome</keyword>
<evidence type="ECO:0000313" key="1">
    <source>
        <dbReference type="EMBL" id="OEH77902.1"/>
    </source>
</evidence>